<keyword evidence="5" id="KW-0408">Iron</keyword>
<reference evidence="8 9" key="1">
    <citation type="submission" date="2017-06" db="EMBL/GenBank/DDBJ databases">
        <title>Genome sequencing of cyanobaciteial culture collection at National Institute for Environmental Studies (NIES).</title>
        <authorList>
            <person name="Hirose Y."/>
            <person name="Shimura Y."/>
            <person name="Fujisawa T."/>
            <person name="Nakamura Y."/>
            <person name="Kawachi M."/>
        </authorList>
    </citation>
    <scope>NUCLEOTIDE SEQUENCE [LARGE SCALE GENOMIC DNA]</scope>
    <source>
        <strain evidence="8 9">NIES-2135</strain>
    </source>
</reference>
<accession>A0A1Z4JFD2</accession>
<protein>
    <recommendedName>
        <fullName evidence="1">bis(5'-nucleosyl)-tetraphosphatase (symmetrical)</fullName>
        <ecNumber evidence="1">3.6.1.41</ecNumber>
    </recommendedName>
</protein>
<keyword evidence="3" id="KW-0547">Nucleotide-binding</keyword>
<dbReference type="InterPro" id="IPR003607">
    <property type="entry name" value="HD/PDEase_dom"/>
</dbReference>
<keyword evidence="2" id="KW-0479">Metal-binding</keyword>
<keyword evidence="4 8" id="KW-0378">Hydrolase</keyword>
<gene>
    <name evidence="8" type="ORF">NIES2135_22970</name>
</gene>
<evidence type="ECO:0000259" key="7">
    <source>
        <dbReference type="PROSITE" id="PS51831"/>
    </source>
</evidence>
<feature type="domain" description="HD" evidence="7">
    <location>
        <begin position="49"/>
        <end position="164"/>
    </location>
</feature>
<dbReference type="AlphaFoldDB" id="A0A1Z4JFD2"/>
<evidence type="ECO:0000256" key="1">
    <source>
        <dbReference type="ARBA" id="ARBA00012506"/>
    </source>
</evidence>
<dbReference type="NCBIfam" id="TIGR00488">
    <property type="entry name" value="bis(5'-nucleosyl)-tetraphosphatase (symmetrical) YqeK"/>
    <property type="match status" value="1"/>
</dbReference>
<dbReference type="GO" id="GO:0000166">
    <property type="term" value="F:nucleotide binding"/>
    <property type="evidence" value="ECO:0007669"/>
    <property type="project" value="UniProtKB-KW"/>
</dbReference>
<dbReference type="InterPro" id="IPR005249">
    <property type="entry name" value="YqeK"/>
</dbReference>
<evidence type="ECO:0000256" key="4">
    <source>
        <dbReference type="ARBA" id="ARBA00022801"/>
    </source>
</evidence>
<dbReference type="CDD" id="cd00077">
    <property type="entry name" value="HDc"/>
    <property type="match status" value="1"/>
</dbReference>
<dbReference type="Pfam" id="PF01966">
    <property type="entry name" value="HD"/>
    <property type="match status" value="1"/>
</dbReference>
<evidence type="ECO:0000313" key="9">
    <source>
        <dbReference type="Proteomes" id="UP000217895"/>
    </source>
</evidence>
<dbReference type="EMBL" id="AP018203">
    <property type="protein sequence ID" value="BAY55474.1"/>
    <property type="molecule type" value="Genomic_DNA"/>
</dbReference>
<dbReference type="EC" id="3.6.1.41" evidence="1"/>
<evidence type="ECO:0000256" key="6">
    <source>
        <dbReference type="ARBA" id="ARBA00049417"/>
    </source>
</evidence>
<evidence type="ECO:0000256" key="2">
    <source>
        <dbReference type="ARBA" id="ARBA00022723"/>
    </source>
</evidence>
<keyword evidence="9" id="KW-1185">Reference proteome</keyword>
<evidence type="ECO:0000313" key="8">
    <source>
        <dbReference type="EMBL" id="BAY55474.1"/>
    </source>
</evidence>
<dbReference type="SUPFAM" id="SSF109604">
    <property type="entry name" value="HD-domain/PDEase-like"/>
    <property type="match status" value="1"/>
</dbReference>
<organism evidence="8 9">
    <name type="scientific">Leptolyngbya boryana NIES-2135</name>
    <dbReference type="NCBI Taxonomy" id="1973484"/>
    <lineage>
        <taxon>Bacteria</taxon>
        <taxon>Bacillati</taxon>
        <taxon>Cyanobacteriota</taxon>
        <taxon>Cyanophyceae</taxon>
        <taxon>Leptolyngbyales</taxon>
        <taxon>Leptolyngbyaceae</taxon>
        <taxon>Leptolyngbya group</taxon>
        <taxon>Leptolyngbya</taxon>
    </lineage>
</organism>
<name>A0A1Z4JFD2_LEPBY</name>
<sequence length="239" mass="26879">MRELPKALQTEGTSPQVDKSIALSRLLPPPDRSRARVLFWLKGQVPETRIRHILRVEQFAIELAQRHHLDREKAAQAALMHDLAKFFKPKRLLSMAIAEGLEIDPIEEMNPHLLHADAGAIVARDEFGVTDSEVLNAIRHHTLGSPEMSLLGCVVYLADGLEPGRGATPELEELRDLSRQDLIQATWRVADASLRHLIQAGHLIHPRTVQTRNAFLQRFKQTVVKDPIAKIQLVKGIQT</sequence>
<evidence type="ECO:0000256" key="3">
    <source>
        <dbReference type="ARBA" id="ARBA00022741"/>
    </source>
</evidence>
<dbReference type="GO" id="GO:0008803">
    <property type="term" value="F:bis(5'-nucleosyl)-tetraphosphatase (symmetrical) activity"/>
    <property type="evidence" value="ECO:0007669"/>
    <property type="project" value="UniProtKB-EC"/>
</dbReference>
<dbReference type="GO" id="GO:0046872">
    <property type="term" value="F:metal ion binding"/>
    <property type="evidence" value="ECO:0007669"/>
    <property type="project" value="UniProtKB-KW"/>
</dbReference>
<dbReference type="Proteomes" id="UP000217895">
    <property type="component" value="Chromosome"/>
</dbReference>
<proteinExistence type="predicted"/>
<dbReference type="SMART" id="SM00471">
    <property type="entry name" value="HDc"/>
    <property type="match status" value="1"/>
</dbReference>
<dbReference type="PANTHER" id="PTHR35795">
    <property type="entry name" value="SLR1885 PROTEIN"/>
    <property type="match status" value="1"/>
</dbReference>
<comment type="catalytic activity">
    <reaction evidence="6">
        <text>P(1),P(4)-bis(5'-adenosyl) tetraphosphate + H2O = 2 ADP + 2 H(+)</text>
        <dbReference type="Rhea" id="RHEA:24252"/>
        <dbReference type="ChEBI" id="CHEBI:15377"/>
        <dbReference type="ChEBI" id="CHEBI:15378"/>
        <dbReference type="ChEBI" id="CHEBI:58141"/>
        <dbReference type="ChEBI" id="CHEBI:456216"/>
        <dbReference type="EC" id="3.6.1.41"/>
    </reaction>
</comment>
<dbReference type="InterPro" id="IPR051094">
    <property type="entry name" value="Diverse_Catalytic_Enzymes"/>
</dbReference>
<dbReference type="Gene3D" id="1.10.3210.10">
    <property type="entry name" value="Hypothetical protein af1432"/>
    <property type="match status" value="1"/>
</dbReference>
<dbReference type="PROSITE" id="PS51831">
    <property type="entry name" value="HD"/>
    <property type="match status" value="1"/>
</dbReference>
<dbReference type="InterPro" id="IPR006674">
    <property type="entry name" value="HD_domain"/>
</dbReference>
<evidence type="ECO:0000256" key="5">
    <source>
        <dbReference type="ARBA" id="ARBA00023004"/>
    </source>
</evidence>
<dbReference type="PANTHER" id="PTHR35795:SF1">
    <property type="entry name" value="BIS(5'-NUCLEOSYL)-TETRAPHOSPHATASE, SYMMETRICAL"/>
    <property type="match status" value="1"/>
</dbReference>